<dbReference type="PROSITE" id="PS51711">
    <property type="entry name" value="G_FEOB"/>
    <property type="match status" value="1"/>
</dbReference>
<feature type="binding site" evidence="15">
    <location>
        <begin position="156"/>
        <end position="163"/>
    </location>
    <ligand>
        <name>GTP</name>
        <dbReference type="ChEBI" id="CHEBI:37565"/>
        <label>1</label>
    </ligand>
</feature>
<dbReference type="InterPro" id="IPR027417">
    <property type="entry name" value="P-loop_NTPase"/>
</dbReference>
<dbReference type="FunFam" id="3.40.50.300:FF:000426">
    <property type="entry name" value="Ferrous iron transport protein B"/>
    <property type="match status" value="1"/>
</dbReference>
<keyword evidence="4" id="KW-1003">Cell membrane</keyword>
<evidence type="ECO:0000256" key="8">
    <source>
        <dbReference type="ARBA" id="ARBA00022741"/>
    </source>
</evidence>
<keyword evidence="3 17" id="KW-0813">Transport</keyword>
<dbReference type="InterPro" id="IPR011642">
    <property type="entry name" value="Gate_dom"/>
</dbReference>
<dbReference type="InterPro" id="IPR038157">
    <property type="entry name" value="FeoA_core_dom"/>
</dbReference>
<feature type="transmembrane region" description="Helical" evidence="17">
    <location>
        <begin position="580"/>
        <end position="600"/>
    </location>
</feature>
<feature type="binding site" evidence="16">
    <location>
        <position position="170"/>
    </location>
    <ligand>
        <name>Mg(2+)</name>
        <dbReference type="ChEBI" id="CHEBI:18420"/>
        <label>2</label>
    </ligand>
</feature>
<dbReference type="InterPro" id="IPR041069">
    <property type="entry name" value="FeoB_Cyto"/>
</dbReference>
<dbReference type="GO" id="GO:0005525">
    <property type="term" value="F:GTP binding"/>
    <property type="evidence" value="ECO:0007669"/>
    <property type="project" value="UniProtKB-KW"/>
</dbReference>
<evidence type="ECO:0000256" key="9">
    <source>
        <dbReference type="ARBA" id="ARBA00022989"/>
    </source>
</evidence>
<evidence type="ECO:0000256" key="17">
    <source>
        <dbReference type="RuleBase" id="RU362098"/>
    </source>
</evidence>
<feature type="binding site" evidence="15">
    <location>
        <begin position="181"/>
        <end position="185"/>
    </location>
    <ligand>
        <name>GTP</name>
        <dbReference type="ChEBI" id="CHEBI:37565"/>
        <label>1</label>
    </ligand>
</feature>
<keyword evidence="21" id="KW-1185">Reference proteome</keyword>
<dbReference type="GO" id="GO:0005886">
    <property type="term" value="C:plasma membrane"/>
    <property type="evidence" value="ECO:0007669"/>
    <property type="project" value="UniProtKB-SubCell"/>
</dbReference>
<dbReference type="Pfam" id="PF02421">
    <property type="entry name" value="FeoB_N"/>
    <property type="match status" value="1"/>
</dbReference>
<dbReference type="InterPro" id="IPR011640">
    <property type="entry name" value="Fe2_transport_prot_B_C"/>
</dbReference>
<dbReference type="InterPro" id="IPR008988">
    <property type="entry name" value="Transcriptional_repressor_C"/>
</dbReference>
<keyword evidence="6" id="KW-0997">Cell inner membrane</keyword>
<keyword evidence="16" id="KW-0460">Magnesium</keyword>
<comment type="function">
    <text evidence="1 17">Probable transporter of a GTP-driven Fe(2+) uptake system.</text>
</comment>
<feature type="transmembrane region" description="Helical" evidence="17">
    <location>
        <begin position="442"/>
        <end position="465"/>
    </location>
</feature>
<evidence type="ECO:0000313" key="20">
    <source>
        <dbReference type="EMBL" id="GCA66334.1"/>
    </source>
</evidence>
<dbReference type="SUPFAM" id="SSF50037">
    <property type="entry name" value="C-terminal domain of transcriptional repressors"/>
    <property type="match status" value="1"/>
</dbReference>
<dbReference type="InterPro" id="IPR050860">
    <property type="entry name" value="FeoB_GTPase"/>
</dbReference>
<evidence type="ECO:0000256" key="16">
    <source>
        <dbReference type="PIRSR" id="PIRSR603373-2"/>
    </source>
</evidence>
<evidence type="ECO:0000256" key="3">
    <source>
        <dbReference type="ARBA" id="ARBA00022448"/>
    </source>
</evidence>
<dbReference type="InterPro" id="IPR003373">
    <property type="entry name" value="Fe2_transport_prot-B"/>
</dbReference>
<evidence type="ECO:0000256" key="2">
    <source>
        <dbReference type="ARBA" id="ARBA00004429"/>
    </source>
</evidence>
<evidence type="ECO:0000256" key="10">
    <source>
        <dbReference type="ARBA" id="ARBA00023004"/>
    </source>
</evidence>
<dbReference type="Gene3D" id="2.30.30.90">
    <property type="match status" value="1"/>
</dbReference>
<dbReference type="RefSeq" id="WP_119297613.1">
    <property type="nucleotide sequence ID" value="NZ_BHGK01000001.1"/>
</dbReference>
<feature type="binding site" evidence="16">
    <location>
        <position position="167"/>
    </location>
    <ligand>
        <name>Mg(2+)</name>
        <dbReference type="ChEBI" id="CHEBI:18420"/>
        <label>2</label>
    </ligand>
</feature>
<dbReference type="GO" id="GO:0015093">
    <property type="term" value="F:ferrous iron transmembrane transporter activity"/>
    <property type="evidence" value="ECO:0007669"/>
    <property type="project" value="UniProtKB-UniRule"/>
</dbReference>
<dbReference type="Pfam" id="PF04023">
    <property type="entry name" value="FeoA"/>
    <property type="match status" value="1"/>
</dbReference>
<protein>
    <recommendedName>
        <fullName evidence="14 17">Ferrous iron transport protein B</fullName>
    </recommendedName>
</protein>
<dbReference type="PANTHER" id="PTHR43185">
    <property type="entry name" value="FERROUS IRON TRANSPORT PROTEIN B"/>
    <property type="match status" value="1"/>
</dbReference>
<comment type="similarity">
    <text evidence="17">Belongs to the TRAFAC class TrmE-Era-EngA-EngB-Septin-like GTPase superfamily. FeoB GTPase (TC 9.A.8) family.</text>
</comment>
<name>A0A391NY01_9FIRM</name>
<dbReference type="InterPro" id="IPR007167">
    <property type="entry name" value="Fe-transptr_FeoA-like"/>
</dbReference>
<accession>A0A391NY01</accession>
<evidence type="ECO:0000313" key="21">
    <source>
        <dbReference type="Proteomes" id="UP000265643"/>
    </source>
</evidence>
<feature type="domain" description="FeoB-type G" evidence="19">
    <location>
        <begin position="149"/>
        <end position="310"/>
    </location>
</feature>
<feature type="transmembrane region" description="Helical" evidence="17">
    <location>
        <begin position="795"/>
        <end position="822"/>
    </location>
</feature>
<feature type="transmembrane region" description="Helical" evidence="17">
    <location>
        <begin position="674"/>
        <end position="693"/>
    </location>
</feature>
<dbReference type="AlphaFoldDB" id="A0A391NY01"/>
<keyword evidence="10 17" id="KW-0408">Iron</keyword>
<keyword evidence="12 15" id="KW-0342">GTP-binding</keyword>
<evidence type="ECO:0000256" key="7">
    <source>
        <dbReference type="ARBA" id="ARBA00022692"/>
    </source>
</evidence>
<keyword evidence="5 17" id="KW-0410">Iron transport</keyword>
<dbReference type="EMBL" id="BHGK01000001">
    <property type="protein sequence ID" value="GCA66334.1"/>
    <property type="molecule type" value="Genomic_DNA"/>
</dbReference>
<dbReference type="NCBIfam" id="TIGR00437">
    <property type="entry name" value="feoB"/>
    <property type="match status" value="1"/>
</dbReference>
<evidence type="ECO:0000256" key="14">
    <source>
        <dbReference type="NCBIfam" id="TIGR00437"/>
    </source>
</evidence>
<feature type="transmembrane region" description="Helical" evidence="17">
    <location>
        <begin position="759"/>
        <end position="783"/>
    </location>
</feature>
<evidence type="ECO:0000256" key="4">
    <source>
        <dbReference type="ARBA" id="ARBA00022475"/>
    </source>
</evidence>
<dbReference type="PANTHER" id="PTHR43185:SF1">
    <property type="entry name" value="FE(2+) TRANSPORTER FEOB"/>
    <property type="match status" value="1"/>
</dbReference>
<evidence type="ECO:0000259" key="19">
    <source>
        <dbReference type="PROSITE" id="PS51711"/>
    </source>
</evidence>
<dbReference type="GO" id="GO:0046914">
    <property type="term" value="F:transition metal ion binding"/>
    <property type="evidence" value="ECO:0007669"/>
    <property type="project" value="InterPro"/>
</dbReference>
<keyword evidence="16" id="KW-0479">Metal-binding</keyword>
<dbReference type="SMART" id="SM00899">
    <property type="entry name" value="FeoA"/>
    <property type="match status" value="1"/>
</dbReference>
<evidence type="ECO:0000256" key="18">
    <source>
        <dbReference type="SAM" id="MobiDB-lite"/>
    </source>
</evidence>
<evidence type="ECO:0000256" key="5">
    <source>
        <dbReference type="ARBA" id="ARBA00022496"/>
    </source>
</evidence>
<feature type="compositionally biased region" description="Basic and acidic residues" evidence="18">
    <location>
        <begin position="84"/>
        <end position="115"/>
    </location>
</feature>
<evidence type="ECO:0000256" key="12">
    <source>
        <dbReference type="ARBA" id="ARBA00023134"/>
    </source>
</evidence>
<dbReference type="Pfam" id="PF17910">
    <property type="entry name" value="FeoB_Cyto"/>
    <property type="match status" value="1"/>
</dbReference>
<feature type="binding site" evidence="16">
    <location>
        <position position="171"/>
    </location>
    <ligand>
        <name>Mg(2+)</name>
        <dbReference type="ChEBI" id="CHEBI:18420"/>
        <label>2</label>
    </ligand>
</feature>
<dbReference type="SUPFAM" id="SSF52540">
    <property type="entry name" value="P-loop containing nucleoside triphosphate hydrolases"/>
    <property type="match status" value="1"/>
</dbReference>
<keyword evidence="8 15" id="KW-0547">Nucleotide-binding</keyword>
<evidence type="ECO:0000256" key="11">
    <source>
        <dbReference type="ARBA" id="ARBA00023065"/>
    </source>
</evidence>
<feature type="transmembrane region" description="Helical" evidence="17">
    <location>
        <begin position="545"/>
        <end position="568"/>
    </location>
</feature>
<dbReference type="Gene3D" id="1.10.287.1770">
    <property type="match status" value="1"/>
</dbReference>
<gene>
    <name evidence="20" type="ORF">KGMB01110_07700</name>
</gene>
<dbReference type="CDD" id="cd01879">
    <property type="entry name" value="FeoB"/>
    <property type="match status" value="1"/>
</dbReference>
<evidence type="ECO:0000256" key="15">
    <source>
        <dbReference type="PIRSR" id="PIRSR603373-1"/>
    </source>
</evidence>
<keyword evidence="13 17" id="KW-0472">Membrane</keyword>
<dbReference type="InterPro" id="IPR030389">
    <property type="entry name" value="G_FEOB_dom"/>
</dbReference>
<dbReference type="Pfam" id="PF07664">
    <property type="entry name" value="FeoB_C"/>
    <property type="match status" value="1"/>
</dbReference>
<dbReference type="Pfam" id="PF07670">
    <property type="entry name" value="Gate"/>
    <property type="match status" value="2"/>
</dbReference>
<dbReference type="InterPro" id="IPR005225">
    <property type="entry name" value="Small_GTP-bd"/>
</dbReference>
<reference evidence="21" key="1">
    <citation type="submission" date="2018-09" db="EMBL/GenBank/DDBJ databases">
        <title>Draft Genome Sequence of Mediterraneibacter sp. KCTC 15684.</title>
        <authorList>
            <person name="Kim J.S."/>
            <person name="Han K.I."/>
            <person name="Suh M.K."/>
            <person name="Lee K.C."/>
            <person name="Eom M.K."/>
            <person name="Lee J.H."/>
            <person name="Park S.H."/>
            <person name="Kang S.W."/>
            <person name="Park J.E."/>
            <person name="Oh B.S."/>
            <person name="Yu S.Y."/>
            <person name="Choi S.H."/>
            <person name="Lee D.H."/>
            <person name="Yoon H."/>
            <person name="Kim B."/>
            <person name="Yang S.J."/>
            <person name="Lee J.S."/>
        </authorList>
    </citation>
    <scope>NUCLEOTIDE SEQUENCE [LARGE SCALE GENOMIC DNA]</scope>
    <source>
        <strain evidence="21">KCTC 15684</strain>
    </source>
</reference>
<evidence type="ECO:0000256" key="1">
    <source>
        <dbReference type="ARBA" id="ARBA00003926"/>
    </source>
</evidence>
<feature type="transmembrane region" description="Helical" evidence="17">
    <location>
        <begin position="705"/>
        <end position="722"/>
    </location>
</feature>
<comment type="subcellular location">
    <subcellularLocation>
        <location evidence="2">Cell inner membrane</location>
        <topology evidence="2">Multi-pass membrane protein</topology>
    </subcellularLocation>
    <subcellularLocation>
        <location evidence="17">Cell membrane</location>
        <topology evidence="17">Multi-pass membrane protein</topology>
    </subcellularLocation>
</comment>
<dbReference type="Gene3D" id="3.40.50.300">
    <property type="entry name" value="P-loop containing nucleotide triphosphate hydrolases"/>
    <property type="match status" value="1"/>
</dbReference>
<keyword evidence="11" id="KW-0406">Ion transport</keyword>
<evidence type="ECO:0000256" key="13">
    <source>
        <dbReference type="ARBA" id="ARBA00023136"/>
    </source>
</evidence>
<organism evidence="20 21">
    <name type="scientific">Mediterraneibacter butyricigenes</name>
    <dbReference type="NCBI Taxonomy" id="2316025"/>
    <lineage>
        <taxon>Bacteria</taxon>
        <taxon>Bacillati</taxon>
        <taxon>Bacillota</taxon>
        <taxon>Clostridia</taxon>
        <taxon>Lachnospirales</taxon>
        <taxon>Lachnospiraceae</taxon>
        <taxon>Mediterraneibacter</taxon>
    </lineage>
</organism>
<feature type="binding site" evidence="15">
    <location>
        <begin position="201"/>
        <end position="204"/>
    </location>
    <ligand>
        <name>GTP</name>
        <dbReference type="ChEBI" id="CHEBI:37565"/>
        <label>1</label>
    </ligand>
</feature>
<feature type="transmembrane region" description="Helical" evidence="17">
    <location>
        <begin position="612"/>
        <end position="631"/>
    </location>
</feature>
<feature type="binding site" evidence="15">
    <location>
        <begin position="261"/>
        <end position="264"/>
    </location>
    <ligand>
        <name>GTP</name>
        <dbReference type="ChEBI" id="CHEBI:37565"/>
        <label>1</label>
    </ligand>
</feature>
<keyword evidence="9 17" id="KW-1133">Transmembrane helix</keyword>
<comment type="caution">
    <text evidence="20">The sequence shown here is derived from an EMBL/GenBank/DDBJ whole genome shotgun (WGS) entry which is preliminary data.</text>
</comment>
<proteinExistence type="inferred from homology"/>
<dbReference type="NCBIfam" id="TIGR00231">
    <property type="entry name" value="small_GTP"/>
    <property type="match status" value="1"/>
</dbReference>
<feature type="region of interest" description="Disordered" evidence="18">
    <location>
        <begin position="74"/>
        <end position="115"/>
    </location>
</feature>
<feature type="transmembrane region" description="Helical" evidence="17">
    <location>
        <begin position="504"/>
        <end position="525"/>
    </location>
</feature>
<sequence length="823" mass="90218">MTLDQLEIGQKGTIIKVNGQGALHHHLLDMGLTPGTIVTLRKVAPMGDPIQMELRGYELTLRLEEAGKIDIVPDELSGNITETSETRTEQSGKKSGERSEDRATGRTAEEKRNAKELHQPIAHPRKGELGKAGDYHVNKIGETIPKGEPISFALAGNQNCGKTTLFNQLTGSNQHVGNFPGVTVDKKEGSIRRHPEATVTDLPGIYSLSPYSNEEIVTRDFLIKNKPTGIINIVDASNIERNLYLTMQLMELGIPMVLALNMMDEVRENGGSIRINELETLLGIPVVPISAVKNEGIDELIDHAMHVARHREAPGRIDFCEDRGANDPGSAVHRCIHAAVHLLEPYAKKAGLPVRFAATKMLEDDALIRQAMEIPKEEEETLGHLVELMEKDSGLEREAALANMRFTFIEQLCEKTVVKPAESKEHRRSVEMDKILTGKYTAIPCFIGIMALVFILTFNFIGAFLSDGMSYLVDLVTNGIEHGLVSANVNPVVRSLVVDGICSGVGSVLSFLPTIVTLFFFLSILEDTGYMARVAFVMDKILRKVGLSGRSIVPMLVGFGCSVPAVMATRTLSSERDRKMTILLIPFMSCSAKLPIYGLFTTAFFPRPWRGLVMVGLYVFGILCGILYAVILRNTRYKGEPVPFVMELPNYRMPGAKNVCQLLWDKAKGFLQKAFTIIFLATIVVWFLQTFDAGLNIAASADKSLLALIGSWIAPIFAPLGFGNWKVSTALITGFIAKESVVSTLSVLNGGNLALLQTIFSPFTAIVFLVFTLLYTPCVAAIATVRREMESMWTAILTVILQCGIAWIVAFAVHMVGMIIGIG</sequence>
<dbReference type="Proteomes" id="UP000265643">
    <property type="component" value="Unassembled WGS sequence"/>
</dbReference>
<evidence type="ECO:0000256" key="6">
    <source>
        <dbReference type="ARBA" id="ARBA00022519"/>
    </source>
</evidence>
<keyword evidence="7 17" id="KW-0812">Transmembrane</keyword>